<dbReference type="InterPro" id="IPR029052">
    <property type="entry name" value="Metallo-depent_PP-like"/>
</dbReference>
<sequence>MKISANAILTTKNRLKLPINGDKRVFVVGDLDADFKALNDALVRVSFDPASDLLICLGDVIDRGVDSVRLLEYLQEIGAVIVLGNHEHIMIESILGHDETAKSLWVQNGGGWHLNESPKLLRSLCQFLLKQPLSVVLEYQSHKIGLSHTLPTDWDWNHKQDDKRHLVASLLWDRDRVKKRKHIQNLGVDFSIHGHNSTQVPFWIANTYHIDTSYYGRPTLVELSEVIKKYTSLKVKQNQ</sequence>
<dbReference type="InterPro" id="IPR004843">
    <property type="entry name" value="Calcineurin-like_PHP"/>
</dbReference>
<comment type="caution">
    <text evidence="2">The sequence shown here is derived from an EMBL/GenBank/DDBJ whole genome shotgun (WGS) entry which is preliminary data.</text>
</comment>
<name>A0A5S3V298_9GAMM</name>
<accession>A0A5S3V298</accession>
<dbReference type="AlphaFoldDB" id="A0A5S3V298"/>
<dbReference type="GO" id="GO:0005737">
    <property type="term" value="C:cytoplasm"/>
    <property type="evidence" value="ECO:0007669"/>
    <property type="project" value="TreeGrafter"/>
</dbReference>
<organism evidence="2 3">
    <name type="scientific">Pseudoalteromonas aurantia</name>
    <dbReference type="NCBI Taxonomy" id="43654"/>
    <lineage>
        <taxon>Bacteria</taxon>
        <taxon>Pseudomonadati</taxon>
        <taxon>Pseudomonadota</taxon>
        <taxon>Gammaproteobacteria</taxon>
        <taxon>Alteromonadales</taxon>
        <taxon>Pseudoalteromonadaceae</taxon>
        <taxon>Pseudoalteromonas</taxon>
    </lineage>
</organism>
<dbReference type="InterPro" id="IPR050126">
    <property type="entry name" value="Ap4A_hydrolase"/>
</dbReference>
<dbReference type="GO" id="GO:0016791">
    <property type="term" value="F:phosphatase activity"/>
    <property type="evidence" value="ECO:0007669"/>
    <property type="project" value="TreeGrafter"/>
</dbReference>
<feature type="domain" description="Calcineurin-like phosphoesterase" evidence="1">
    <location>
        <begin position="24"/>
        <end position="195"/>
    </location>
</feature>
<evidence type="ECO:0000313" key="2">
    <source>
        <dbReference type="EMBL" id="TMO64870.1"/>
    </source>
</evidence>
<evidence type="ECO:0000259" key="1">
    <source>
        <dbReference type="Pfam" id="PF00149"/>
    </source>
</evidence>
<evidence type="ECO:0000313" key="3">
    <source>
        <dbReference type="Proteomes" id="UP000307217"/>
    </source>
</evidence>
<gene>
    <name evidence="2" type="ORF">CWC19_18120</name>
</gene>
<protein>
    <submittedName>
        <fullName evidence="2">Metallophosphoesterase</fullName>
    </submittedName>
</protein>
<dbReference type="OrthoDB" id="5296354at2"/>
<dbReference type="Pfam" id="PF00149">
    <property type="entry name" value="Metallophos"/>
    <property type="match status" value="1"/>
</dbReference>
<dbReference type="SUPFAM" id="SSF56300">
    <property type="entry name" value="Metallo-dependent phosphatases"/>
    <property type="match status" value="1"/>
</dbReference>
<reference evidence="2 3" key="1">
    <citation type="submission" date="2018-01" db="EMBL/GenBank/DDBJ databases">
        <authorList>
            <person name="Paulsen S."/>
            <person name="Gram L.K."/>
        </authorList>
    </citation>
    <scope>NUCLEOTIDE SEQUENCE [LARGE SCALE GENOMIC DNA]</scope>
    <source>
        <strain evidence="2 3">S3790</strain>
    </source>
</reference>
<dbReference type="RefSeq" id="WP_138593222.1">
    <property type="nucleotide sequence ID" value="NZ_PNBX01000098.1"/>
</dbReference>
<dbReference type="Proteomes" id="UP000307217">
    <property type="component" value="Unassembled WGS sequence"/>
</dbReference>
<dbReference type="Gene3D" id="3.60.21.10">
    <property type="match status" value="1"/>
</dbReference>
<dbReference type="PANTHER" id="PTHR42850">
    <property type="entry name" value="METALLOPHOSPHOESTERASE"/>
    <property type="match status" value="1"/>
</dbReference>
<dbReference type="EMBL" id="PNBX01000098">
    <property type="protein sequence ID" value="TMO64870.1"/>
    <property type="molecule type" value="Genomic_DNA"/>
</dbReference>
<proteinExistence type="predicted"/>
<reference evidence="3" key="2">
    <citation type="submission" date="2019-06" db="EMBL/GenBank/DDBJ databases">
        <title>Co-occurence of chitin degradation, pigmentation and bioactivity in marine Pseudoalteromonas.</title>
        <authorList>
            <person name="Sonnenschein E.C."/>
            <person name="Bech P.K."/>
        </authorList>
    </citation>
    <scope>NUCLEOTIDE SEQUENCE [LARGE SCALE GENOMIC DNA]</scope>
    <source>
        <strain evidence="3">S3790</strain>
    </source>
</reference>